<comment type="subcellular location">
    <subcellularLocation>
        <location evidence="1 4">Bacterial flagellum basal body</location>
    </subcellularLocation>
</comment>
<dbReference type="PANTHER" id="PTHR34653:SF1">
    <property type="entry name" value="FLAGELLAR HOOK-BASAL BODY COMPLEX PROTEIN FLIE"/>
    <property type="match status" value="1"/>
</dbReference>
<keyword evidence="5" id="KW-0282">Flagellum</keyword>
<evidence type="ECO:0000256" key="2">
    <source>
        <dbReference type="ARBA" id="ARBA00009272"/>
    </source>
</evidence>
<keyword evidence="3 4" id="KW-0975">Bacterial flagellum</keyword>
<dbReference type="PANTHER" id="PTHR34653">
    <property type="match status" value="1"/>
</dbReference>
<dbReference type="GO" id="GO:0003774">
    <property type="term" value="F:cytoskeletal motor activity"/>
    <property type="evidence" value="ECO:0007669"/>
    <property type="project" value="InterPro"/>
</dbReference>
<reference evidence="5 6" key="1">
    <citation type="submission" date="2018-09" db="EMBL/GenBank/DDBJ databases">
        <title>Acidovorax cavernicola nov. sp. isolated from Gruta de las Maravillas (Aracena, Spain).</title>
        <authorList>
            <person name="Jurado V."/>
            <person name="Gutierrez-Patricio S."/>
            <person name="Gonzalez-Pimentel J.L."/>
            <person name="Miller A.Z."/>
            <person name="Laiz L."/>
            <person name="Saiz-Jimenez C."/>
        </authorList>
    </citation>
    <scope>NUCLEOTIDE SEQUENCE [LARGE SCALE GENOMIC DNA]</scope>
    <source>
        <strain evidence="5 6">1011MAR4D40.2</strain>
    </source>
</reference>
<dbReference type="HAMAP" id="MF_00724">
    <property type="entry name" value="FliE"/>
    <property type="match status" value="1"/>
</dbReference>
<evidence type="ECO:0000313" key="5">
    <source>
        <dbReference type="EMBL" id="RIX79095.1"/>
    </source>
</evidence>
<keyword evidence="6" id="KW-1185">Reference proteome</keyword>
<dbReference type="AlphaFoldDB" id="A0A9X8D4C3"/>
<name>A0A9X8D4C3_9BURK</name>
<dbReference type="GO" id="GO:0005198">
    <property type="term" value="F:structural molecule activity"/>
    <property type="evidence" value="ECO:0007669"/>
    <property type="project" value="InterPro"/>
</dbReference>
<keyword evidence="5" id="KW-0966">Cell projection</keyword>
<dbReference type="InterPro" id="IPR001624">
    <property type="entry name" value="FliE"/>
</dbReference>
<dbReference type="RefSeq" id="WP_119554355.1">
    <property type="nucleotide sequence ID" value="NZ_QXMN01000017.1"/>
</dbReference>
<sequence length="122" mass="12825">MSAFLPVEALSALSPQAQSMVAGAQALSAVQTGSTADLSGAQGIPGTSATGSFGRMVSDGISQINSKLVDGEIGLQKLAVGDAQNLHQLMINLEESRLSFQLMMQVRSRLLEAYQDIMKMPI</sequence>
<comment type="caution">
    <text evidence="5">The sequence shown here is derived from an EMBL/GenBank/DDBJ whole genome shotgun (WGS) entry which is preliminary data.</text>
</comment>
<dbReference type="PRINTS" id="PR01006">
    <property type="entry name" value="FLGHOOKFLIE"/>
</dbReference>
<keyword evidence="5" id="KW-0969">Cilium</keyword>
<dbReference type="EMBL" id="QXMN01000017">
    <property type="protein sequence ID" value="RIX79095.1"/>
    <property type="molecule type" value="Genomic_DNA"/>
</dbReference>
<evidence type="ECO:0000313" key="6">
    <source>
        <dbReference type="Proteomes" id="UP000265619"/>
    </source>
</evidence>
<dbReference type="GO" id="GO:0009425">
    <property type="term" value="C:bacterial-type flagellum basal body"/>
    <property type="evidence" value="ECO:0007669"/>
    <property type="project" value="UniProtKB-SubCell"/>
</dbReference>
<organism evidence="5 6">
    <name type="scientific">Acidovorax cavernicola</name>
    <dbReference type="NCBI Taxonomy" id="1675792"/>
    <lineage>
        <taxon>Bacteria</taxon>
        <taxon>Pseudomonadati</taxon>
        <taxon>Pseudomonadota</taxon>
        <taxon>Betaproteobacteria</taxon>
        <taxon>Burkholderiales</taxon>
        <taxon>Comamonadaceae</taxon>
        <taxon>Acidovorax</taxon>
    </lineage>
</organism>
<evidence type="ECO:0000256" key="3">
    <source>
        <dbReference type="ARBA" id="ARBA00023143"/>
    </source>
</evidence>
<dbReference type="Pfam" id="PF02049">
    <property type="entry name" value="FliE"/>
    <property type="match status" value="1"/>
</dbReference>
<dbReference type="OrthoDB" id="8909229at2"/>
<accession>A0A9X8D4C3</accession>
<gene>
    <name evidence="4" type="primary">fliE</name>
    <name evidence="5" type="ORF">D3H34_15245</name>
</gene>
<evidence type="ECO:0000256" key="1">
    <source>
        <dbReference type="ARBA" id="ARBA00004117"/>
    </source>
</evidence>
<dbReference type="Proteomes" id="UP000265619">
    <property type="component" value="Unassembled WGS sequence"/>
</dbReference>
<evidence type="ECO:0000256" key="4">
    <source>
        <dbReference type="HAMAP-Rule" id="MF_00724"/>
    </source>
</evidence>
<dbReference type="GO" id="GO:0071973">
    <property type="term" value="P:bacterial-type flagellum-dependent cell motility"/>
    <property type="evidence" value="ECO:0007669"/>
    <property type="project" value="InterPro"/>
</dbReference>
<comment type="similarity">
    <text evidence="2 4">Belongs to the FliE family.</text>
</comment>
<proteinExistence type="inferred from homology"/>
<protein>
    <recommendedName>
        <fullName evidence="4">Flagellar hook-basal body complex protein FliE</fullName>
    </recommendedName>
</protein>